<accession>A0ABS0WX56</accession>
<dbReference type="EMBL" id="JAEHFJ010000042">
    <property type="protein sequence ID" value="MBJ2176574.1"/>
    <property type="molecule type" value="Genomic_DNA"/>
</dbReference>
<dbReference type="Pfam" id="PF16845">
    <property type="entry name" value="SQAPI"/>
    <property type="match status" value="1"/>
</dbReference>
<dbReference type="Gene3D" id="3.10.450.10">
    <property type="match status" value="1"/>
</dbReference>
<evidence type="ECO:0000259" key="1">
    <source>
        <dbReference type="Pfam" id="PF16845"/>
    </source>
</evidence>
<feature type="domain" description="Cystatin" evidence="1">
    <location>
        <begin position="31"/>
        <end position="121"/>
    </location>
</feature>
<protein>
    <recommendedName>
        <fullName evidence="1">Cystatin domain-containing protein</fullName>
    </recommendedName>
</protein>
<feature type="non-terminal residue" evidence="2">
    <location>
        <position position="1"/>
    </location>
</feature>
<gene>
    <name evidence="2" type="ORF">JBL43_20195</name>
</gene>
<dbReference type="Proteomes" id="UP000623301">
    <property type="component" value="Unassembled WGS sequence"/>
</dbReference>
<organism evidence="2 3">
    <name type="scientific">Aureibaculum flavum</name>
    <dbReference type="NCBI Taxonomy" id="2795986"/>
    <lineage>
        <taxon>Bacteria</taxon>
        <taxon>Pseudomonadati</taxon>
        <taxon>Bacteroidota</taxon>
        <taxon>Flavobacteriia</taxon>
        <taxon>Flavobacteriales</taxon>
        <taxon>Flavobacteriaceae</taxon>
        <taxon>Aureibaculum</taxon>
    </lineage>
</organism>
<comment type="caution">
    <text evidence="2">The sequence shown here is derived from an EMBL/GenBank/DDBJ whole genome shotgun (WGS) entry which is preliminary data.</text>
</comment>
<name>A0ABS0WX56_9FLAO</name>
<keyword evidence="3" id="KW-1185">Reference proteome</keyword>
<dbReference type="SUPFAM" id="SSF54403">
    <property type="entry name" value="Cystatin/monellin"/>
    <property type="match status" value="1"/>
</dbReference>
<dbReference type="RefSeq" id="WP_198843152.1">
    <property type="nucleotide sequence ID" value="NZ_JAEHFJ010000042.1"/>
</dbReference>
<sequence length="124" mass="14074">SKVTMDFEVIAPGQNDALHQNRCKPGGWEPIKNIHDPYVQEMGRFSVMEHTHKLVGASMKFIRVVSGETRPMSEGKEYRLVVEVAEHIITCPPMLSVSVKFYLATVLEKPLDRSWQLEAFVSCN</sequence>
<evidence type="ECO:0000313" key="2">
    <source>
        <dbReference type="EMBL" id="MBJ2176574.1"/>
    </source>
</evidence>
<dbReference type="InterPro" id="IPR000010">
    <property type="entry name" value="Cystatin_dom"/>
</dbReference>
<dbReference type="PANTHER" id="PTHR47364">
    <property type="entry name" value="CYSTEINE PROTEINASE INHIBITOR 5"/>
    <property type="match status" value="1"/>
</dbReference>
<proteinExistence type="predicted"/>
<reference evidence="2 3" key="1">
    <citation type="submission" date="2020-12" db="EMBL/GenBank/DDBJ databases">
        <title>Aureibaculum luteum sp. nov. and Aureibaculum flavum sp. nov., novel members of the family Flavobacteriaceae isolated from Antarctic intertidal sediments.</title>
        <authorList>
            <person name="He X."/>
            <person name="Zhang X."/>
        </authorList>
    </citation>
    <scope>NUCLEOTIDE SEQUENCE [LARGE SCALE GENOMIC DNA]</scope>
    <source>
        <strain evidence="2 3">A20</strain>
    </source>
</reference>
<dbReference type="InterPro" id="IPR046350">
    <property type="entry name" value="Cystatin_sf"/>
</dbReference>
<evidence type="ECO:0000313" key="3">
    <source>
        <dbReference type="Proteomes" id="UP000623301"/>
    </source>
</evidence>
<dbReference type="CDD" id="cd00042">
    <property type="entry name" value="CY"/>
    <property type="match status" value="1"/>
</dbReference>
<dbReference type="PANTHER" id="PTHR47364:SF2">
    <property type="entry name" value="CYSTEINE PROTEINASE INHIBITOR 5"/>
    <property type="match status" value="1"/>
</dbReference>